<reference evidence="3 4" key="1">
    <citation type="submission" date="2019-03" db="EMBL/GenBank/DDBJ databases">
        <authorList>
            <person name="Gaulin E."/>
            <person name="Dumas B."/>
        </authorList>
    </citation>
    <scope>NUCLEOTIDE SEQUENCE [LARGE SCALE GENOMIC DNA]</scope>
    <source>
        <strain evidence="3">CBS 568.67</strain>
    </source>
</reference>
<organism evidence="3 4">
    <name type="scientific">Aphanomyces stellatus</name>
    <dbReference type="NCBI Taxonomy" id="120398"/>
    <lineage>
        <taxon>Eukaryota</taxon>
        <taxon>Sar</taxon>
        <taxon>Stramenopiles</taxon>
        <taxon>Oomycota</taxon>
        <taxon>Saprolegniomycetes</taxon>
        <taxon>Saprolegniales</taxon>
        <taxon>Verrucalvaceae</taxon>
        <taxon>Aphanomyces</taxon>
    </lineage>
</organism>
<feature type="transmembrane region" description="Helical" evidence="1">
    <location>
        <begin position="1528"/>
        <end position="1546"/>
    </location>
</feature>
<proteinExistence type="predicted"/>
<feature type="transmembrane region" description="Helical" evidence="1">
    <location>
        <begin position="1617"/>
        <end position="1637"/>
    </location>
</feature>
<evidence type="ECO:0000313" key="2">
    <source>
        <dbReference type="EMBL" id="KAF0688427.1"/>
    </source>
</evidence>
<dbReference type="Proteomes" id="UP000332933">
    <property type="component" value="Unassembled WGS sequence"/>
</dbReference>
<keyword evidence="1" id="KW-0472">Membrane</keyword>
<feature type="transmembrane region" description="Helical" evidence="1">
    <location>
        <begin position="1586"/>
        <end position="1605"/>
    </location>
</feature>
<accession>A0A485LDV0</accession>
<feature type="transmembrane region" description="Helical" evidence="1">
    <location>
        <begin position="1674"/>
        <end position="1696"/>
    </location>
</feature>
<gene>
    <name evidence="3" type="primary">Aste57867_19943</name>
    <name evidence="2" type="ORF">As57867_019877</name>
    <name evidence="3" type="ORF">ASTE57867_19943</name>
</gene>
<dbReference type="EMBL" id="VJMH01006725">
    <property type="protein sequence ID" value="KAF0688427.1"/>
    <property type="molecule type" value="Genomic_DNA"/>
</dbReference>
<evidence type="ECO:0000313" key="3">
    <source>
        <dbReference type="EMBL" id="VFT96640.1"/>
    </source>
</evidence>
<feature type="transmembrane region" description="Helical" evidence="1">
    <location>
        <begin position="663"/>
        <end position="686"/>
    </location>
</feature>
<feature type="transmembrane region" description="Helical" evidence="1">
    <location>
        <begin position="1736"/>
        <end position="1755"/>
    </location>
</feature>
<keyword evidence="1" id="KW-1133">Transmembrane helix</keyword>
<feature type="transmembrane region" description="Helical" evidence="1">
    <location>
        <begin position="611"/>
        <end position="642"/>
    </location>
</feature>
<feature type="transmembrane region" description="Helical" evidence="1">
    <location>
        <begin position="1499"/>
        <end position="1521"/>
    </location>
</feature>
<feature type="transmembrane region" description="Helical" evidence="1">
    <location>
        <begin position="910"/>
        <end position="934"/>
    </location>
</feature>
<keyword evidence="1" id="KW-0812">Transmembrane</keyword>
<protein>
    <submittedName>
        <fullName evidence="3">Aste57867_19943 protein</fullName>
    </submittedName>
</protein>
<evidence type="ECO:0000256" key="1">
    <source>
        <dbReference type="SAM" id="Phobius"/>
    </source>
</evidence>
<keyword evidence="4" id="KW-1185">Reference proteome</keyword>
<feature type="transmembrane region" description="Helical" evidence="1">
    <location>
        <begin position="698"/>
        <end position="718"/>
    </location>
</feature>
<sequence>MHGPRVAPHVVWIESKQVRPVSSSSSSFSSTPTRIAAAGFLYLVATGTSAVLYLFVLAPNVSNDNLWPNMNSTGVQTFLGDLYNAKLVTGATGPLDLFASSAIVRKDYSTATSFMSTRPAAARAVLLSQLPLDTVIHVMRAVPFSENIQTLSMPCWADLNRTYEMGHTARHQALCNARRPANAAFYLEALFRNLRPTDLATSTYLAAIETTIFEFIRTDRPGGAAWVRSLLSPTWLAVADELALWRAHGLEYFQNSFQNYYLEGTHESITIVNALGMHQSITVTSFTATSRPKTEWSSAVAYTGLWNDIDAAAWFQASLIRAAPNNFEIVYNMSWESWDFYFWGSIGTNGTDVLRSFLGPLTIFDVFLVPPPRSLLALVGAHQDRLHKALLANSLAYAALVEPSIDATPAAWLHPNAVYYGGNPVCSYGFPQSYVQTSFGYYDDCGTQAPHTIQLNRDSVLFAMWATGIQPNSLAAVCGLTAHATFATCLQTLTSAMGVFVSTLHDAASSSSVAQQLMTTTHDVVALNISFVQWATINGTNRALHQPMVSETTWDPWSFVGWMTMYEWVLGEREVYTFEGDWDIWTLMSCHHDLVPLAANTVELPQSACKYLWIVCIYVSLVLVTVLLLVLVYGSLVAQFAVDGRNLFFSNRLVGGSWIGRPFLFVRGMTAILILATSSVTFNSYAGFAKLDFTPRPIWHTLVLAGEAAWVTYVLNDILLPITKARSPRYAPLSSILTWLATLAIEWTIPYQAHATIDRQCSILSFTRGLECTNGDIHIGSSDRVAILALVAVASVPLAYAIVATQKARLNDDVVVHAIVSFHLTSSSEVFLLSPPNKLDVAACILSGLIPLGTYLFDVKNWIMFQTERETSGIYLLPAAAIEARSASSVLTTIRRLNFRREHQSRSSSTIRWIGIVGLLYMCGAVVSSFVYLFESQAYFTNDFLWLGFSDTNTQAFLVNWFNVQLQLANATPPFRIDSAAYGDYATTNNITQYNVFSSALYAIRIQDEANTLPNVIQSLRTMDSCKLPWIATAYCFADFDKTWHLAFSAERQQRCLEHEVDNGAVYLESILRNTQWPSLRLCWGNSLETSIFSPIQNSNAGISWVVSIKTPNELSVGAEVQAWQHKGITRFLTMWQNYKLLGVTESFLVSNYAGQGYPLTLKKSNSTFHLSGATAFKMYAPLVNYLNDAVSNSSILAGKSLVRATPSFAFANTTVQTTLLASAVLTAPLDPAYVIFYNTIGPFGEVDIRRVQPPQNFCNLYHDMRMFLLTKLSSSDDIQGRFWTMYTQFFLRPQPSAWDPPALMWGGDINCGLNFGGNTTFPLEYFSSNGLCGNYFWDYMKPYTQNFLMATLASGSQTPPNATAVSFRDVGHQRDVYNAVAHSVNLTSKYMSASEKAQFDVAALDVKTTIRDVVQLEMVQYLSLDGTTFTLSRVNVFASTEVDFEVFAWLYLFEWVEGKREVISVTGALDTLTTMSTTKPLVQELTNAIEIPQNVGRFFYAIIFYVTTVLFGVGCLVTMYIVSSRGYVDGINVIAFNYVAGHVWIGRPLMFLRSLTSIALLSTSRLALIAPLSALTSYFQSPPRAVLTTLVSSGEICWLVYIVIDTLSIVTGEYTAYYSTPSVVVVSVSVAIWSFASPTTHSVELARQCTVVDVDFDISCISGIVRIGSYARFGGLIGVACGGCFAAYLGVRVVVKKPPALPTLSPLLYSAAKSEFEQTTLVNWEYDGVYYLDKASAAMTGIITITIHGTLYVADIKTWRGYAMPSKALDDGDARPIPIHIRYALPLDSSDVDN</sequence>
<reference evidence="2" key="2">
    <citation type="submission" date="2019-06" db="EMBL/GenBank/DDBJ databases">
        <title>Genomics analysis of Aphanomyces spp. identifies a new class of oomycete effector associated with host adaptation.</title>
        <authorList>
            <person name="Gaulin E."/>
        </authorList>
    </citation>
    <scope>NUCLEOTIDE SEQUENCE</scope>
    <source>
        <strain evidence="2">CBS 578.67</strain>
    </source>
</reference>
<feature type="transmembrane region" description="Helical" evidence="1">
    <location>
        <begin position="35"/>
        <end position="56"/>
    </location>
</feature>
<name>A0A485LDV0_9STRA</name>
<feature type="transmembrane region" description="Helical" evidence="1">
    <location>
        <begin position="785"/>
        <end position="803"/>
    </location>
</feature>
<dbReference type="EMBL" id="CAADRA010006748">
    <property type="protein sequence ID" value="VFT96640.1"/>
    <property type="molecule type" value="Genomic_DNA"/>
</dbReference>
<evidence type="ECO:0000313" key="4">
    <source>
        <dbReference type="Proteomes" id="UP000332933"/>
    </source>
</evidence>
<feature type="transmembrane region" description="Helical" evidence="1">
    <location>
        <begin position="1552"/>
        <end position="1574"/>
    </location>
</feature>